<dbReference type="PANTHER" id="PTHR47481:SF22">
    <property type="entry name" value="RETROTRANSPOSON GAG DOMAIN-CONTAINING PROTEIN"/>
    <property type="match status" value="1"/>
</dbReference>
<protein>
    <recommendedName>
        <fullName evidence="3">Retrotransposon gag domain-containing protein</fullName>
    </recommendedName>
</protein>
<keyword evidence="2" id="KW-1185">Reference proteome</keyword>
<proteinExistence type="predicted"/>
<evidence type="ECO:0000313" key="2">
    <source>
        <dbReference type="Proteomes" id="UP001179952"/>
    </source>
</evidence>
<dbReference type="PANTHER" id="PTHR47481">
    <property type="match status" value="1"/>
</dbReference>
<sequence>MMVQERLDPDLNTAVACKGSGPTLSKTAAKKTQVLLVLHSHGLLGFMDGTTTYPVEEDNSPAVLKLIGLDQMVMAYLINSLSESGVTQVATCKTLAEVWHTLEVLYGTLTRSRIQQVNSELLSLSKGSLSVSKYIHRAKALAQTLASAGKPIDDDDLVMWILRGLGSELHMCNQI</sequence>
<dbReference type="Proteomes" id="UP001179952">
    <property type="component" value="Unassembled WGS sequence"/>
</dbReference>
<evidence type="ECO:0000313" key="1">
    <source>
        <dbReference type="EMBL" id="KAK1258079.1"/>
    </source>
</evidence>
<reference evidence="1" key="2">
    <citation type="submission" date="2023-06" db="EMBL/GenBank/DDBJ databases">
        <authorList>
            <person name="Ma L."/>
            <person name="Liu K.-W."/>
            <person name="Li Z."/>
            <person name="Hsiao Y.-Y."/>
            <person name="Qi Y."/>
            <person name="Fu T."/>
            <person name="Tang G."/>
            <person name="Zhang D."/>
            <person name="Sun W.-H."/>
            <person name="Liu D.-K."/>
            <person name="Li Y."/>
            <person name="Chen G.-Z."/>
            <person name="Liu X.-D."/>
            <person name="Liao X.-Y."/>
            <person name="Jiang Y.-T."/>
            <person name="Yu X."/>
            <person name="Hao Y."/>
            <person name="Huang J."/>
            <person name="Zhao X.-W."/>
            <person name="Ke S."/>
            <person name="Chen Y.-Y."/>
            <person name="Wu W.-L."/>
            <person name="Hsu J.-L."/>
            <person name="Lin Y.-F."/>
            <person name="Huang M.-D."/>
            <person name="Li C.-Y."/>
            <person name="Huang L."/>
            <person name="Wang Z.-W."/>
            <person name="Zhao X."/>
            <person name="Zhong W.-Y."/>
            <person name="Peng D.-H."/>
            <person name="Ahmad S."/>
            <person name="Lan S."/>
            <person name="Zhang J.-S."/>
            <person name="Tsai W.-C."/>
            <person name="Van De Peer Y."/>
            <person name="Liu Z.-J."/>
        </authorList>
    </citation>
    <scope>NUCLEOTIDE SEQUENCE</scope>
    <source>
        <strain evidence="1">SCP</strain>
        <tissue evidence="1">Leaves</tissue>
    </source>
</reference>
<name>A0AAV9A183_ACOGR</name>
<dbReference type="AlphaFoldDB" id="A0AAV9A183"/>
<comment type="caution">
    <text evidence="1">The sequence shown here is derived from an EMBL/GenBank/DDBJ whole genome shotgun (WGS) entry which is preliminary data.</text>
</comment>
<reference evidence="1" key="1">
    <citation type="journal article" date="2023" name="Nat. Commun.">
        <title>Diploid and tetraploid genomes of Acorus and the evolution of monocots.</title>
        <authorList>
            <person name="Ma L."/>
            <person name="Liu K.W."/>
            <person name="Li Z."/>
            <person name="Hsiao Y.Y."/>
            <person name="Qi Y."/>
            <person name="Fu T."/>
            <person name="Tang G.D."/>
            <person name="Zhang D."/>
            <person name="Sun W.H."/>
            <person name="Liu D.K."/>
            <person name="Li Y."/>
            <person name="Chen G.Z."/>
            <person name="Liu X.D."/>
            <person name="Liao X.Y."/>
            <person name="Jiang Y.T."/>
            <person name="Yu X."/>
            <person name="Hao Y."/>
            <person name="Huang J."/>
            <person name="Zhao X.W."/>
            <person name="Ke S."/>
            <person name="Chen Y.Y."/>
            <person name="Wu W.L."/>
            <person name="Hsu J.L."/>
            <person name="Lin Y.F."/>
            <person name="Huang M.D."/>
            <person name="Li C.Y."/>
            <person name="Huang L."/>
            <person name="Wang Z.W."/>
            <person name="Zhao X."/>
            <person name="Zhong W.Y."/>
            <person name="Peng D.H."/>
            <person name="Ahmad S."/>
            <person name="Lan S."/>
            <person name="Zhang J.S."/>
            <person name="Tsai W.C."/>
            <person name="Van de Peer Y."/>
            <person name="Liu Z.J."/>
        </authorList>
    </citation>
    <scope>NUCLEOTIDE SEQUENCE</scope>
    <source>
        <strain evidence="1">SCP</strain>
    </source>
</reference>
<dbReference type="Pfam" id="PF14223">
    <property type="entry name" value="Retrotran_gag_2"/>
    <property type="match status" value="1"/>
</dbReference>
<gene>
    <name evidence="1" type="ORF">QJS04_geneDACA023711</name>
</gene>
<dbReference type="EMBL" id="JAUJYN010000026">
    <property type="protein sequence ID" value="KAK1258079.1"/>
    <property type="molecule type" value="Genomic_DNA"/>
</dbReference>
<organism evidence="1 2">
    <name type="scientific">Acorus gramineus</name>
    <name type="common">Dwarf sweet flag</name>
    <dbReference type="NCBI Taxonomy" id="55184"/>
    <lineage>
        <taxon>Eukaryota</taxon>
        <taxon>Viridiplantae</taxon>
        <taxon>Streptophyta</taxon>
        <taxon>Embryophyta</taxon>
        <taxon>Tracheophyta</taxon>
        <taxon>Spermatophyta</taxon>
        <taxon>Magnoliopsida</taxon>
        <taxon>Liliopsida</taxon>
        <taxon>Acoraceae</taxon>
        <taxon>Acorus</taxon>
    </lineage>
</organism>
<evidence type="ECO:0008006" key="3">
    <source>
        <dbReference type="Google" id="ProtNLM"/>
    </source>
</evidence>
<accession>A0AAV9A183</accession>